<dbReference type="Proteomes" id="UP000646523">
    <property type="component" value="Unassembled WGS sequence"/>
</dbReference>
<proteinExistence type="predicted"/>
<dbReference type="EMBL" id="BMNH01000038">
    <property type="protein sequence ID" value="GGO81662.1"/>
    <property type="molecule type" value="Genomic_DNA"/>
</dbReference>
<dbReference type="RefSeq" id="WP_189128625.1">
    <property type="nucleotide sequence ID" value="NZ_BMNH01000038.1"/>
</dbReference>
<dbReference type="Pfam" id="PF00805">
    <property type="entry name" value="Pentapeptide"/>
    <property type="match status" value="1"/>
</dbReference>
<evidence type="ECO:0000256" key="1">
    <source>
        <dbReference type="SAM" id="Phobius"/>
    </source>
</evidence>
<organism evidence="2 3">
    <name type="scientific">Nonomuraea cavernae</name>
    <dbReference type="NCBI Taxonomy" id="2045107"/>
    <lineage>
        <taxon>Bacteria</taxon>
        <taxon>Bacillati</taxon>
        <taxon>Actinomycetota</taxon>
        <taxon>Actinomycetes</taxon>
        <taxon>Streptosporangiales</taxon>
        <taxon>Streptosporangiaceae</taxon>
        <taxon>Nonomuraea</taxon>
    </lineage>
</organism>
<reference evidence="2" key="1">
    <citation type="journal article" date="2014" name="Int. J. Syst. Evol. Microbiol.">
        <title>Complete genome sequence of Corynebacterium casei LMG S-19264T (=DSM 44701T), isolated from a smear-ripened cheese.</title>
        <authorList>
            <consortium name="US DOE Joint Genome Institute (JGI-PGF)"/>
            <person name="Walter F."/>
            <person name="Albersmeier A."/>
            <person name="Kalinowski J."/>
            <person name="Ruckert C."/>
        </authorList>
    </citation>
    <scope>NUCLEOTIDE SEQUENCE</scope>
    <source>
        <strain evidence="2">CGMCC 4.7368</strain>
    </source>
</reference>
<keyword evidence="1" id="KW-0812">Transmembrane</keyword>
<keyword evidence="3" id="KW-1185">Reference proteome</keyword>
<evidence type="ECO:0000313" key="2">
    <source>
        <dbReference type="EMBL" id="GGO81662.1"/>
    </source>
</evidence>
<name>A0A917ZH27_9ACTN</name>
<evidence type="ECO:0000313" key="3">
    <source>
        <dbReference type="Proteomes" id="UP000646523"/>
    </source>
</evidence>
<dbReference type="Gene3D" id="2.160.20.80">
    <property type="entry name" value="E3 ubiquitin-protein ligase SopA"/>
    <property type="match status" value="1"/>
</dbReference>
<feature type="transmembrane region" description="Helical" evidence="1">
    <location>
        <begin position="56"/>
        <end position="73"/>
    </location>
</feature>
<keyword evidence="1" id="KW-1133">Transmembrane helix</keyword>
<evidence type="ECO:0008006" key="4">
    <source>
        <dbReference type="Google" id="ProtNLM"/>
    </source>
</evidence>
<dbReference type="Pfam" id="PF13576">
    <property type="entry name" value="Pentapeptide_3"/>
    <property type="match status" value="1"/>
</dbReference>
<keyword evidence="1" id="KW-0472">Membrane</keyword>
<sequence length="449" mass="48141">MKPATITVAVSGLLLTLSIGWILGPGAPWWLTHVDGVHGLQGDQLAAALDAIRGRALAVGTGLAALVAVFYTARNADTARRTFQLGQRGHDTDRYGKAAEQLGHVQAPVRLAGLYALEQLAQNTPLLRQTIVDVICAYLRMPYHEPLPGDRHTRIRAAQRTARARVPAERPAGRDAREEREVRLTAQRILADHLRYREPPKTRWWRAADPDPRFWPGIRLDLTGAVLCDANFVSCRIAEATFTGATFNGDAKFGGVVFTGAAHFDTASFTGDAEFGEARFLGAAEFTSATFRGAARFGGAAFERGANFGFASFEGQAGFSEVVFGGHASFGIVNFGGNARFTGAIFHGNAGFAAATFTGLSGFVEAAFHQQAMFKGATFTSATSFDRATFDGPADFAYTHGAEHVRLHEASVARPADTHRWPPGWRLESEPNGHAVLSAVGPGGSAYPR</sequence>
<gene>
    <name evidence="2" type="ORF">GCM10012289_71150</name>
</gene>
<comment type="caution">
    <text evidence="2">The sequence shown here is derived from an EMBL/GenBank/DDBJ whole genome shotgun (WGS) entry which is preliminary data.</text>
</comment>
<dbReference type="AlphaFoldDB" id="A0A917ZH27"/>
<accession>A0A917ZH27</accession>
<dbReference type="InterPro" id="IPR001646">
    <property type="entry name" value="5peptide_repeat"/>
</dbReference>
<protein>
    <recommendedName>
        <fullName evidence="4">Pentapeptide repeat-containing protein</fullName>
    </recommendedName>
</protein>
<reference evidence="2" key="2">
    <citation type="submission" date="2020-09" db="EMBL/GenBank/DDBJ databases">
        <authorList>
            <person name="Sun Q."/>
            <person name="Zhou Y."/>
        </authorList>
    </citation>
    <scope>NUCLEOTIDE SEQUENCE</scope>
    <source>
        <strain evidence="2">CGMCC 4.7368</strain>
    </source>
</reference>